<dbReference type="InterPro" id="IPR043502">
    <property type="entry name" value="DNA/RNA_pol_sf"/>
</dbReference>
<accession>A0A2B4R2J0</accession>
<keyword evidence="1" id="KW-0175">Coiled coil</keyword>
<reference evidence="4" key="1">
    <citation type="journal article" date="2017" name="bioRxiv">
        <title>Comparative analysis of the genomes of Stylophora pistillata and Acropora digitifera provides evidence for extensive differences between species of corals.</title>
        <authorList>
            <person name="Voolstra C.R."/>
            <person name="Li Y."/>
            <person name="Liew Y.J."/>
            <person name="Baumgarten S."/>
            <person name="Zoccola D."/>
            <person name="Flot J.-F."/>
            <person name="Tambutte S."/>
            <person name="Allemand D."/>
            <person name="Aranda M."/>
        </authorList>
    </citation>
    <scope>NUCLEOTIDE SEQUENCE [LARGE SCALE GENOMIC DNA]</scope>
</reference>
<dbReference type="Pfam" id="PF03564">
    <property type="entry name" value="DUF1759"/>
    <property type="match status" value="1"/>
</dbReference>
<dbReference type="CDD" id="cd00303">
    <property type="entry name" value="retropepsin_like"/>
    <property type="match status" value="1"/>
</dbReference>
<feature type="coiled-coil region" evidence="1">
    <location>
        <begin position="71"/>
        <end position="118"/>
    </location>
</feature>
<dbReference type="SUPFAM" id="SSF56672">
    <property type="entry name" value="DNA/RNA polymerases"/>
    <property type="match status" value="1"/>
</dbReference>
<evidence type="ECO:0000256" key="1">
    <source>
        <dbReference type="SAM" id="Coils"/>
    </source>
</evidence>
<evidence type="ECO:0008006" key="5">
    <source>
        <dbReference type="Google" id="ProtNLM"/>
    </source>
</evidence>
<dbReference type="Proteomes" id="UP000225706">
    <property type="component" value="Unassembled WGS sequence"/>
</dbReference>
<sequence>MIGRKEFDERLEEWLQTAERSPNEMLMSSRREENVDVLERYATLSRVDSGSAKSKSSRASSRVSERSRKAKAELLRREVELRNLLKRQEMERKMERQIAELKIQEDQLKRRIALSKIEEEIEKAKVIGEFYEGSEYSKSASKEEKKPSHTREAHDPNLSATNPTLPNGKRNQVGRTYSKSELNPTAEPWNPVPTRVAVSGEDPIVSQRLQQVLGQQQEALHLMAYSLQQALQMPKRELLTFDGNPLNYWLFIKNFEVNIAKRVPDAESILTYLIEQWTGNAKEAIKDCSIVFPPEHGYENAKDILHRRFGQKHVIAHAHIEKIVNGPQIKRTDIVGLSDLSVQMQNCALTLIQMGYEADINSSDKLVKIVKRLPVHLQSKWADEAGNLTLSGIEPTFSHLAKFVEGKAMLANTMYGEIVGSAPDRERSTRQSPRGKTADRVRGKTYTTQTGADDGPVPNIIPPVLNCPMCSGQHRLAKCELMRAKSPEERKSFVRRARLCDNCFGSGHMASDCRSRMKCQVNGCGWKHHTMLHLVRRKNNNDTDGCTPLQHEPTDTRERNGTSIVAGAGESGRCSKTESGKKTVRLRIVPVVVKGKDQDNAVVTNALLDPGSDVTLCDMSLMEKLQVIGRPKEFSLATVNGASNTPKGFELSLSVRGLQMQEEIVLDRVWTADTLCLPQGSPPTKEDTAGWPHLKGIVFPRAQSDEVSVLIGSDVPEAHWVCDQRRGRRGQPYAVCTPLGWTLMGPLSSCDRDCFSVNVVRHDDETLHQQMESMFRSGFNESMISSKVAMSVEDKRALSQMENSVKLVNGHYQLGLPWKCKLVNLPNNREYALGRLRYLQKRFQRHPRLFEQYKDTISGYVSSGYARRVPCNEEMAVKCLPVWYLPHHPVFHPQKPGKVRVVFDCAAKFKGTSLNDQLLQGPDLTNGLLGVIIRFRQEPVAMVADVEGMFHQVRVAPDDCHALRFLWWPNNDLSKEPVDYQMLVHLFGAKSSPSCASFCLKKTASDNQSEFDVETIKTLNRNFYVDDCLKSVPTTDKAARLSGQLRELLSRGGFRLTKWISNDRNVIATVPVTERAPCVVNLDLEDLPVERTLGVQWAMETDTFNFRIMDEGKAPTRRGILSVVSSMYDPLGFVAPIVLPAKSLLQNLCKQKYGWDEEISDADSIVWQSWLKELAVLRSISVPRCFKPPGFGAVVNVQLHHFSDASEYGYGAVSYLRFVDDKGVPHCSFVLGKSRVTPLKTVSIPRLELAAAVVAVNLNCLIRNELEYPIHDTIYWTDSTVVLQYIRNESRRFHTLVANRVAMIHDESLPHQWRHVDTCANPADIASRGAKGSELHKLERWLNGPKFLWMEEEKWPEQPSQLSELPLDDTECRKCPGRANVIVRGKILEPLLSRFSSWDRLRNAIAWLVRFKKYLVGLLSKDPDSIPKGPLTVSEVIAAESVIIKAVQHDAFPAELVVVGQRASGNRKKSVPRSSPIRDLNPFVADGILRVGGRLENAPVSFQTKHPAILPSKHHVTNLIIRNFHHQQGHSGPA</sequence>
<feature type="region of interest" description="Disordered" evidence="2">
    <location>
        <begin position="421"/>
        <end position="457"/>
    </location>
</feature>
<dbReference type="InterPro" id="IPR005312">
    <property type="entry name" value="DUF1759"/>
</dbReference>
<gene>
    <name evidence="3" type="ORF">AWC38_SpisGene24930</name>
</gene>
<dbReference type="STRING" id="50429.A0A2B4R2J0"/>
<feature type="compositionally biased region" description="Basic and acidic residues" evidence="2">
    <location>
        <begin position="140"/>
        <end position="155"/>
    </location>
</feature>
<proteinExistence type="predicted"/>
<dbReference type="OrthoDB" id="10057020at2759"/>
<dbReference type="InterPro" id="IPR008042">
    <property type="entry name" value="Retrotrans_Pao"/>
</dbReference>
<feature type="region of interest" description="Disordered" evidence="2">
    <location>
        <begin position="47"/>
        <end position="69"/>
    </location>
</feature>
<keyword evidence="4" id="KW-1185">Reference proteome</keyword>
<feature type="region of interest" description="Disordered" evidence="2">
    <location>
        <begin position="135"/>
        <end position="175"/>
    </location>
</feature>
<evidence type="ECO:0000313" key="4">
    <source>
        <dbReference type="Proteomes" id="UP000225706"/>
    </source>
</evidence>
<dbReference type="PANTHER" id="PTHR47331:SF1">
    <property type="entry name" value="GAG-LIKE PROTEIN"/>
    <property type="match status" value="1"/>
</dbReference>
<evidence type="ECO:0000256" key="2">
    <source>
        <dbReference type="SAM" id="MobiDB-lite"/>
    </source>
</evidence>
<feature type="non-terminal residue" evidence="3">
    <location>
        <position position="1534"/>
    </location>
</feature>
<dbReference type="PANTHER" id="PTHR47331">
    <property type="entry name" value="PHD-TYPE DOMAIN-CONTAINING PROTEIN"/>
    <property type="match status" value="1"/>
</dbReference>
<evidence type="ECO:0000313" key="3">
    <source>
        <dbReference type="EMBL" id="PFX11376.1"/>
    </source>
</evidence>
<dbReference type="EMBL" id="LSMT01002678">
    <property type="protein sequence ID" value="PFX11376.1"/>
    <property type="molecule type" value="Genomic_DNA"/>
</dbReference>
<dbReference type="CDD" id="cd01644">
    <property type="entry name" value="RT_pepA17"/>
    <property type="match status" value="1"/>
</dbReference>
<dbReference type="Pfam" id="PF05380">
    <property type="entry name" value="Peptidase_A17"/>
    <property type="match status" value="1"/>
</dbReference>
<organism evidence="3 4">
    <name type="scientific">Stylophora pistillata</name>
    <name type="common">Smooth cauliflower coral</name>
    <dbReference type="NCBI Taxonomy" id="50429"/>
    <lineage>
        <taxon>Eukaryota</taxon>
        <taxon>Metazoa</taxon>
        <taxon>Cnidaria</taxon>
        <taxon>Anthozoa</taxon>
        <taxon>Hexacorallia</taxon>
        <taxon>Scleractinia</taxon>
        <taxon>Astrocoeniina</taxon>
        <taxon>Pocilloporidae</taxon>
        <taxon>Stylophora</taxon>
    </lineage>
</organism>
<feature type="compositionally biased region" description="Low complexity" evidence="2">
    <location>
        <begin position="49"/>
        <end position="62"/>
    </location>
</feature>
<protein>
    <recommendedName>
        <fullName evidence="5">CCHC-type domain-containing protein</fullName>
    </recommendedName>
</protein>
<feature type="compositionally biased region" description="Polar residues" evidence="2">
    <location>
        <begin position="158"/>
        <end position="175"/>
    </location>
</feature>
<name>A0A2B4R2J0_STYPI</name>
<comment type="caution">
    <text evidence="3">The sequence shown here is derived from an EMBL/GenBank/DDBJ whole genome shotgun (WGS) entry which is preliminary data.</text>
</comment>